<evidence type="ECO:0000313" key="1">
    <source>
        <dbReference type="EMBL" id="VYT78604.1"/>
    </source>
</evidence>
<proteinExistence type="predicted"/>
<dbReference type="CDD" id="cd03801">
    <property type="entry name" value="GT4_PimA-like"/>
    <property type="match status" value="1"/>
</dbReference>
<protein>
    <submittedName>
        <fullName evidence="1">Glycosyl transferases group 1</fullName>
    </submittedName>
</protein>
<gene>
    <name evidence="1" type="ORF">CTLFYP3_00677</name>
</gene>
<organism evidence="1">
    <name type="scientific">Clostridium tertium</name>
    <dbReference type="NCBI Taxonomy" id="1559"/>
    <lineage>
        <taxon>Bacteria</taxon>
        <taxon>Bacillati</taxon>
        <taxon>Bacillota</taxon>
        <taxon>Clostridia</taxon>
        <taxon>Eubacteriales</taxon>
        <taxon>Clostridiaceae</taxon>
        <taxon>Clostridium</taxon>
    </lineage>
</organism>
<name>A0A6N2ZGS7_9CLOT</name>
<dbReference type="EMBL" id="CACRTO010000006">
    <property type="protein sequence ID" value="VYT78604.1"/>
    <property type="molecule type" value="Genomic_DNA"/>
</dbReference>
<dbReference type="PANTHER" id="PTHR12526">
    <property type="entry name" value="GLYCOSYLTRANSFERASE"/>
    <property type="match status" value="1"/>
</dbReference>
<dbReference type="Pfam" id="PF13692">
    <property type="entry name" value="Glyco_trans_1_4"/>
    <property type="match status" value="1"/>
</dbReference>
<dbReference type="AlphaFoldDB" id="A0A6N2ZGS7"/>
<dbReference type="GO" id="GO:0016740">
    <property type="term" value="F:transferase activity"/>
    <property type="evidence" value="ECO:0007669"/>
    <property type="project" value="UniProtKB-KW"/>
</dbReference>
<reference evidence="1" key="1">
    <citation type="submission" date="2019-11" db="EMBL/GenBank/DDBJ databases">
        <authorList>
            <person name="Feng L."/>
        </authorList>
    </citation>
    <scope>NUCLEOTIDE SEQUENCE</scope>
    <source>
        <strain evidence="1">CTertiumLFYP3</strain>
    </source>
</reference>
<dbReference type="Gene3D" id="3.40.50.2000">
    <property type="entry name" value="Glycogen Phosphorylase B"/>
    <property type="match status" value="2"/>
</dbReference>
<keyword evidence="1" id="KW-0808">Transferase</keyword>
<accession>A0A6N2ZGS7</accession>
<dbReference type="SUPFAM" id="SSF53756">
    <property type="entry name" value="UDP-Glycosyltransferase/glycogen phosphorylase"/>
    <property type="match status" value="1"/>
</dbReference>
<dbReference type="RefSeq" id="WP_156625041.1">
    <property type="nucleotide sequence ID" value="NZ_CACRTO010000006.1"/>
</dbReference>
<sequence length="390" mass="45349">MKILAVSPTDLNNLNAGNKIAIYRTLREFQTAGHEINYLCYTDEEILNNNNFNNPKGLNKPKKVNLLSIYKMITGESYLFTRFYSTKMVNEIINKLENDNIEILLFEHTYMAIHLINKKIKNLVKEKNIKVIVDSHVLEYEAYEKLFEKNNKKSILHRKFLRSIEKSEKKYISKADMAITYGKEDYQEIIKYTNKDKVLLKPVSMDIDPVKNVNKEKAVIFYGTFSWFPNEDGLRYFINEIIEHVDKDIKVYIAGRNIPKWAYKVKKDNLIILGEVESMKDTVANKALTIVPLRIGGGTRIKILEAMSWGKAVLSTRIGAEGICKEGEDGFIIIEDNPIKFAEKINYYLNNDEKLSEFESKSLEFIEKNYSESIISKQINIKIYDIFKLK</sequence>
<dbReference type="PANTHER" id="PTHR12526:SF630">
    <property type="entry name" value="GLYCOSYLTRANSFERASE"/>
    <property type="match status" value="1"/>
</dbReference>